<dbReference type="InterPro" id="IPR045851">
    <property type="entry name" value="AMP-bd_C_sf"/>
</dbReference>
<dbReference type="InterPro" id="IPR042099">
    <property type="entry name" value="ANL_N_sf"/>
</dbReference>
<gene>
    <name evidence="5" type="ORF">K1Y72_09240</name>
</gene>
<evidence type="ECO:0000256" key="1">
    <source>
        <dbReference type="ARBA" id="ARBA00006432"/>
    </source>
</evidence>
<keyword evidence="6" id="KW-1185">Reference proteome</keyword>
<dbReference type="InterPro" id="IPR025110">
    <property type="entry name" value="AMP-bd_C"/>
</dbReference>
<dbReference type="Gene3D" id="3.40.50.12780">
    <property type="entry name" value="N-terminal domain of ligase-like"/>
    <property type="match status" value="1"/>
</dbReference>
<feature type="domain" description="AMP-dependent synthetase/ligase" evidence="3">
    <location>
        <begin position="30"/>
        <end position="372"/>
    </location>
</feature>
<evidence type="ECO:0000313" key="5">
    <source>
        <dbReference type="EMBL" id="MBW8482547.1"/>
    </source>
</evidence>
<organism evidence="5 6">
    <name type="scientific">Actinomadura parmotrematis</name>
    <dbReference type="NCBI Taxonomy" id="2864039"/>
    <lineage>
        <taxon>Bacteria</taxon>
        <taxon>Bacillati</taxon>
        <taxon>Actinomycetota</taxon>
        <taxon>Actinomycetes</taxon>
        <taxon>Streptosporangiales</taxon>
        <taxon>Thermomonosporaceae</taxon>
        <taxon>Actinomadura</taxon>
    </lineage>
</organism>
<evidence type="ECO:0000313" key="6">
    <source>
        <dbReference type="Proteomes" id="UP000774570"/>
    </source>
</evidence>
<name>A0ABS7FSJ8_9ACTN</name>
<dbReference type="Pfam" id="PF00501">
    <property type="entry name" value="AMP-binding"/>
    <property type="match status" value="1"/>
</dbReference>
<keyword evidence="2" id="KW-0436">Ligase</keyword>
<proteinExistence type="inferred from homology"/>
<dbReference type="SUPFAM" id="SSF56801">
    <property type="entry name" value="Acetyl-CoA synthetase-like"/>
    <property type="match status" value="1"/>
</dbReference>
<dbReference type="EMBL" id="JAIBOA010000004">
    <property type="protein sequence ID" value="MBW8482547.1"/>
    <property type="molecule type" value="Genomic_DNA"/>
</dbReference>
<evidence type="ECO:0000256" key="2">
    <source>
        <dbReference type="ARBA" id="ARBA00022598"/>
    </source>
</evidence>
<comment type="similarity">
    <text evidence="1">Belongs to the ATP-dependent AMP-binding enzyme family.</text>
</comment>
<evidence type="ECO:0000259" key="3">
    <source>
        <dbReference type="Pfam" id="PF00501"/>
    </source>
</evidence>
<protein>
    <submittedName>
        <fullName evidence="5">AMP-binding protein</fullName>
    </submittedName>
</protein>
<dbReference type="RefSeq" id="WP_220165113.1">
    <property type="nucleotide sequence ID" value="NZ_JAIBOA010000004.1"/>
</dbReference>
<dbReference type="Gene3D" id="3.30.300.30">
    <property type="match status" value="1"/>
</dbReference>
<comment type="caution">
    <text evidence="5">The sequence shown here is derived from an EMBL/GenBank/DDBJ whole genome shotgun (WGS) entry which is preliminary data.</text>
</comment>
<dbReference type="Proteomes" id="UP000774570">
    <property type="component" value="Unassembled WGS sequence"/>
</dbReference>
<dbReference type="InterPro" id="IPR000873">
    <property type="entry name" value="AMP-dep_synth/lig_dom"/>
</dbReference>
<sequence length="499" mass="49489">MISSGADTTLAYPAVTMAQAVFGAAGDPGRHDRPAVVDAATGQGPTHAELAAAVGAAAAGLARAGVAPGTVVALHLPDGPEFAVAFHAVAAAGAVPFPLRTGATPADAARLTAAAGARVLVTCPVLADAAPPAATVFAFGDVPGARPFTGLLAGGAAPDVPVDPARDAALVTATRGRGGPPRPITLTHAEVVAALVRTAGSGMVGASDTVLSALPFADTLALNGLLNPALRLGATVVARPAAGRHDLLRTLADHRVTLALLTPALVEALAADRTAGRHDLSALRAIVSAGGPLGADAARACADRLGLPVRQAYGIAEAAGLTHLNLRAAEEGTLDSVGRGLPGIACRVVDPATGTDQPAYQPGELCLRLPAVHVAGAAPRWLPAGDTAFADEHGRVYVLGRVGDGAAEPAAEPDAVLAAHPAVTEAVVAPAPDSDLGLVPHAFAVVAGPARAADLLAYVNAQVPAFRKVAAVHVVDRIPRGPDGRVRRRALLAKAGLTA</sequence>
<feature type="domain" description="AMP-binding enzyme C-terminal" evidence="4">
    <location>
        <begin position="414"/>
        <end position="480"/>
    </location>
</feature>
<dbReference type="PANTHER" id="PTHR24096">
    <property type="entry name" value="LONG-CHAIN-FATTY-ACID--COA LIGASE"/>
    <property type="match status" value="1"/>
</dbReference>
<accession>A0ABS7FSJ8</accession>
<dbReference type="PANTHER" id="PTHR24096:SF149">
    <property type="entry name" value="AMP-BINDING DOMAIN-CONTAINING PROTEIN-RELATED"/>
    <property type="match status" value="1"/>
</dbReference>
<dbReference type="Pfam" id="PF13193">
    <property type="entry name" value="AMP-binding_C"/>
    <property type="match status" value="1"/>
</dbReference>
<evidence type="ECO:0000259" key="4">
    <source>
        <dbReference type="Pfam" id="PF13193"/>
    </source>
</evidence>
<reference evidence="5 6" key="1">
    <citation type="submission" date="2021-07" db="EMBL/GenBank/DDBJ databases">
        <title>Actinomadura sp. PM05-2 isolated from lichen.</title>
        <authorList>
            <person name="Somphong A."/>
            <person name="Phongsopitanun W."/>
            <person name="Tanasupawat S."/>
            <person name="Peongsungnone V."/>
        </authorList>
    </citation>
    <scope>NUCLEOTIDE SEQUENCE [LARGE SCALE GENOMIC DNA]</scope>
    <source>
        <strain evidence="5 6">PM05-2</strain>
    </source>
</reference>